<dbReference type="HAMAP" id="MF_00641">
    <property type="entry name" value="Malate_synth_G"/>
    <property type="match status" value="1"/>
</dbReference>
<keyword evidence="6 11" id="KW-0479">Metal-binding</keyword>
<accession>A0A839T0S6</accession>
<dbReference type="GO" id="GO:0009436">
    <property type="term" value="P:glyoxylate catabolic process"/>
    <property type="evidence" value="ECO:0007669"/>
    <property type="project" value="TreeGrafter"/>
</dbReference>
<evidence type="ECO:0000256" key="8">
    <source>
        <dbReference type="ARBA" id="ARBA00023097"/>
    </source>
</evidence>
<comment type="similarity">
    <text evidence="11 14">Belongs to the malate synthase family. GlcB subfamily.</text>
</comment>
<dbReference type="GO" id="GO:0005829">
    <property type="term" value="C:cytosol"/>
    <property type="evidence" value="ECO:0007669"/>
    <property type="project" value="TreeGrafter"/>
</dbReference>
<feature type="active site" description="Proton donor" evidence="11 13">
    <location>
        <position position="631"/>
    </location>
</feature>
<evidence type="ECO:0000256" key="10">
    <source>
        <dbReference type="ARBA" id="ARBA00054368"/>
    </source>
</evidence>
<dbReference type="SUPFAM" id="SSF51645">
    <property type="entry name" value="Malate synthase G"/>
    <property type="match status" value="1"/>
</dbReference>
<feature type="binding site" evidence="11">
    <location>
        <position position="460"/>
    </location>
    <ligand>
        <name>Mg(2+)</name>
        <dbReference type="ChEBI" id="CHEBI:18420"/>
    </ligand>
</feature>
<evidence type="ECO:0000256" key="5">
    <source>
        <dbReference type="ARBA" id="ARBA00022679"/>
    </source>
</evidence>
<dbReference type="RefSeq" id="WP_183165714.1">
    <property type="nucleotide sequence ID" value="NZ_JACHXI010000004.1"/>
</dbReference>
<feature type="binding site" evidence="11">
    <location>
        <begin position="125"/>
        <end position="126"/>
    </location>
    <ligand>
        <name>acetyl-CoA</name>
        <dbReference type="ChEBI" id="CHEBI:57288"/>
    </ligand>
</feature>
<evidence type="ECO:0000256" key="2">
    <source>
        <dbReference type="ARBA" id="ARBA00022435"/>
    </source>
</evidence>
<feature type="domain" description="Malate synthase N-terminal" evidence="16">
    <location>
        <begin position="16"/>
        <end position="71"/>
    </location>
</feature>
<dbReference type="NCBIfam" id="NF002825">
    <property type="entry name" value="PRK02999.1"/>
    <property type="match status" value="1"/>
</dbReference>
<feature type="binding site" evidence="11">
    <location>
        <position position="432"/>
    </location>
    <ligand>
        <name>glyoxylate</name>
        <dbReference type="ChEBI" id="CHEBI:36655"/>
    </ligand>
</feature>
<feature type="binding site" evidence="11">
    <location>
        <begin position="457"/>
        <end position="460"/>
    </location>
    <ligand>
        <name>glyoxylate</name>
        <dbReference type="ChEBI" id="CHEBI:36655"/>
    </ligand>
</feature>
<dbReference type="GO" id="GO:0000287">
    <property type="term" value="F:magnesium ion binding"/>
    <property type="evidence" value="ECO:0007669"/>
    <property type="project" value="TreeGrafter"/>
</dbReference>
<dbReference type="FunFam" id="3.20.20.360:FF:000002">
    <property type="entry name" value="Malate synthase G"/>
    <property type="match status" value="1"/>
</dbReference>
<dbReference type="Pfam" id="PF01274">
    <property type="entry name" value="MS_TIM-barrel"/>
    <property type="match status" value="1"/>
</dbReference>
<comment type="pathway">
    <text evidence="11 14">Carbohydrate metabolism; glyoxylate cycle; (S)-malate from isocitrate: step 2/2.</text>
</comment>
<evidence type="ECO:0000259" key="16">
    <source>
        <dbReference type="Pfam" id="PF20656"/>
    </source>
</evidence>
<evidence type="ECO:0000256" key="9">
    <source>
        <dbReference type="ARBA" id="ARBA00047918"/>
    </source>
</evidence>
<dbReference type="Pfam" id="PF20658">
    <property type="entry name" value="MSG_insertion"/>
    <property type="match status" value="1"/>
</dbReference>
<evidence type="ECO:0000256" key="1">
    <source>
        <dbReference type="ARBA" id="ARBA00001946"/>
    </source>
</evidence>
<dbReference type="InterPro" id="IPR044856">
    <property type="entry name" value="Malate_synth_C_sf"/>
</dbReference>
<feature type="domain" description="Malate synthase G alpha-beta insertion" evidence="17">
    <location>
        <begin position="160"/>
        <end position="235"/>
    </location>
</feature>
<dbReference type="GO" id="GO:0004474">
    <property type="term" value="F:malate synthase activity"/>
    <property type="evidence" value="ECO:0007669"/>
    <property type="project" value="UniProtKB-UniRule"/>
</dbReference>
<evidence type="ECO:0000313" key="19">
    <source>
        <dbReference type="EMBL" id="MBB3102728.1"/>
    </source>
</evidence>
<dbReference type="Pfam" id="PF20656">
    <property type="entry name" value="MS_N"/>
    <property type="match status" value="1"/>
</dbReference>
<evidence type="ECO:0000259" key="15">
    <source>
        <dbReference type="Pfam" id="PF01274"/>
    </source>
</evidence>
<evidence type="ECO:0000256" key="13">
    <source>
        <dbReference type="PIRSR" id="PIRSR601465-50"/>
    </source>
</evidence>
<comment type="subcellular location">
    <subcellularLocation>
        <location evidence="11 14">Cytoplasm</location>
    </subcellularLocation>
</comment>
<keyword evidence="7 11" id="KW-0460">Magnesium</keyword>
<dbReference type="Gene3D" id="1.20.1220.12">
    <property type="entry name" value="Malate synthase, domain III"/>
    <property type="match status" value="1"/>
</dbReference>
<keyword evidence="20" id="KW-1185">Reference proteome</keyword>
<keyword evidence="5 11" id="KW-0808">Transferase</keyword>
<dbReference type="Proteomes" id="UP000549250">
    <property type="component" value="Unassembled WGS sequence"/>
</dbReference>
<reference evidence="19 20" key="1">
    <citation type="submission" date="2020-08" db="EMBL/GenBank/DDBJ databases">
        <title>Genomic Encyclopedia of Type Strains, Phase III (KMG-III): the genomes of soil and plant-associated and newly described type strains.</title>
        <authorList>
            <person name="Whitman W."/>
        </authorList>
    </citation>
    <scope>NUCLEOTIDE SEQUENCE [LARGE SCALE GENOMIC DNA]</scope>
    <source>
        <strain evidence="19 20">CECT 4462</strain>
    </source>
</reference>
<dbReference type="AlphaFoldDB" id="A0A839T0S6"/>
<dbReference type="InterPro" id="IPR048357">
    <property type="entry name" value="MSG_insertion"/>
</dbReference>
<proteinExistence type="inferred from homology"/>
<dbReference type="CDD" id="cd00728">
    <property type="entry name" value="malate_synt_G"/>
    <property type="match status" value="1"/>
</dbReference>
<organism evidence="19 20">
    <name type="scientific">Azomonas macrocytogenes</name>
    <name type="common">Azotobacter macrocytogenes</name>
    <dbReference type="NCBI Taxonomy" id="69962"/>
    <lineage>
        <taxon>Bacteria</taxon>
        <taxon>Pseudomonadati</taxon>
        <taxon>Pseudomonadota</taxon>
        <taxon>Gammaproteobacteria</taxon>
        <taxon>Pseudomonadales</taxon>
        <taxon>Pseudomonadaceae</taxon>
        <taxon>Azomonas</taxon>
    </lineage>
</organism>
<comment type="caution">
    <text evidence="19">The sequence shown here is derived from an EMBL/GenBank/DDBJ whole genome shotgun (WGS) entry which is preliminary data.</text>
</comment>
<evidence type="ECO:0000256" key="11">
    <source>
        <dbReference type="HAMAP-Rule" id="MF_00641"/>
    </source>
</evidence>
<evidence type="ECO:0000256" key="12">
    <source>
        <dbReference type="NCBIfam" id="TIGR01345"/>
    </source>
</evidence>
<comment type="cofactor">
    <cofactor evidence="1 11">
        <name>Mg(2+)</name>
        <dbReference type="ChEBI" id="CHEBI:18420"/>
    </cofactor>
</comment>
<dbReference type="InterPro" id="IPR001465">
    <property type="entry name" value="Malate_synthase_TIM"/>
</dbReference>
<dbReference type="Pfam" id="PF20659">
    <property type="entry name" value="MS_C"/>
    <property type="match status" value="1"/>
</dbReference>
<keyword evidence="4 11" id="KW-0816">Tricarboxylic acid cycle</keyword>
<dbReference type="InterPro" id="IPR046363">
    <property type="entry name" value="MS_N_TIM-barrel_dom"/>
</dbReference>
<feature type="binding site" evidence="11">
    <location>
        <position position="276"/>
    </location>
    <ligand>
        <name>acetyl-CoA</name>
        <dbReference type="ChEBI" id="CHEBI:57288"/>
    </ligand>
</feature>
<feature type="active site" description="Proton acceptor" evidence="11 13">
    <location>
        <position position="340"/>
    </location>
</feature>
<dbReference type="Gene3D" id="3.20.20.360">
    <property type="entry name" value="Malate synthase, domain 3"/>
    <property type="match status" value="2"/>
</dbReference>
<dbReference type="PANTHER" id="PTHR42739:SF1">
    <property type="entry name" value="MALATE SYNTHASE G"/>
    <property type="match status" value="1"/>
</dbReference>
<feature type="domain" description="Malate synthase C-terminal" evidence="18">
    <location>
        <begin position="591"/>
        <end position="693"/>
    </location>
</feature>
<evidence type="ECO:0000256" key="3">
    <source>
        <dbReference type="ARBA" id="ARBA00022490"/>
    </source>
</evidence>
<feature type="binding site" evidence="11">
    <location>
        <position position="118"/>
    </location>
    <ligand>
        <name>acetyl-CoA</name>
        <dbReference type="ChEBI" id="CHEBI:57288"/>
    </ligand>
</feature>
<dbReference type="PANTHER" id="PTHR42739">
    <property type="entry name" value="MALATE SYNTHASE G"/>
    <property type="match status" value="1"/>
</dbReference>
<comment type="function">
    <text evidence="10 11">Involved in the glycolate utilization. Catalyzes the condensation and subsequent hydrolysis of acetyl-coenzyme A (acetyl-CoA) and glyoxylate to form malate and CoA.</text>
</comment>
<feature type="binding site" evidence="11">
    <location>
        <position position="541"/>
    </location>
    <ligand>
        <name>acetyl-CoA</name>
        <dbReference type="ChEBI" id="CHEBI:57288"/>
    </ligand>
</feature>
<evidence type="ECO:0000256" key="4">
    <source>
        <dbReference type="ARBA" id="ARBA00022532"/>
    </source>
</evidence>
<feature type="domain" description="Malate synthase TIM barrel" evidence="15">
    <location>
        <begin position="337"/>
        <end position="577"/>
    </location>
</feature>
<keyword evidence="8 11" id="KW-0558">Oxidation</keyword>
<evidence type="ECO:0000256" key="6">
    <source>
        <dbReference type="ARBA" id="ARBA00022723"/>
    </source>
</evidence>
<sequence>MTERVQVGGLQVAKVLYDFVNNEAIPGTGVSTEAFWNGAAGIIHELAPKNRTLLAKRDEIQASIDAWHQARAGQVHEADAYKIFLQEIGYLQPEAEDFKISTENVDDEVARLAGPQLVVPVMNARFALNAANARWGSLYDALYGTDVIPEEEGAARGTSYNEIRGAKVIAFGRRFLDRATPLEGTQYEDVVGYRIENGELIAALASGATTNLQNPSQLVGYRGDAAAPTAILLRHNGLHIELQIDRGSLIGKNDPAGVKDIVLESALTTIMDCEDSVAAVDADDKVEVYRNWLGLMKGTLTEEVTKGSKSFIREMNPDRIYTAAAGGELVLHGRALLFVRNVGHLMTNDAILDKDGNEVPEGILDALITSLAALHDLKGNTSRKNSRTGSIYIVKPKMHGPEEVAFTNELFLRVENALGLPNNTLKVGIMDEERRTTVNLKACIKAARERVVFINTGFLDRTGDEIHTSMEAGPMIRKGAMKNAAWIKAYENWNVDVGLTTGLPGRAQIGKGMWAMPDLMADMLEQKIAHPQAGANTAWVPSPTAATLHALHYHKVDVFARQIELSRRGHASLDDILSIPLVTELDWSEKDIQQELDNNAQGILGYVVRWVEQGVGCSKVPDINDIALMEDRATLRISSQHIANWLRHGVCTTEQVMETLKRMAAVVDRQNVDDPLYRPMAPNFDDSIAFQAAVELVIDGPRQPNGYTEPVLHRRRREFKAKNGL</sequence>
<name>A0A839T0S6_AZOMA</name>
<dbReference type="EC" id="2.3.3.9" evidence="11 12"/>
<feature type="binding site" evidence="11">
    <location>
        <position position="432"/>
    </location>
    <ligand>
        <name>Mg(2+)</name>
        <dbReference type="ChEBI" id="CHEBI:18420"/>
    </ligand>
</feature>
<evidence type="ECO:0000259" key="17">
    <source>
        <dbReference type="Pfam" id="PF20658"/>
    </source>
</evidence>
<feature type="binding site" evidence="11">
    <location>
        <position position="313"/>
    </location>
    <ligand>
        <name>acetyl-CoA</name>
        <dbReference type="ChEBI" id="CHEBI:57288"/>
    </ligand>
</feature>
<evidence type="ECO:0000259" key="18">
    <source>
        <dbReference type="Pfam" id="PF20659"/>
    </source>
</evidence>
<gene>
    <name evidence="11" type="primary">glcB</name>
    <name evidence="19" type="ORF">FHR87_001116</name>
</gene>
<dbReference type="GO" id="GO:0006099">
    <property type="term" value="P:tricarboxylic acid cycle"/>
    <property type="evidence" value="ECO:0007669"/>
    <property type="project" value="UniProtKB-KW"/>
</dbReference>
<keyword evidence="19" id="KW-0012">Acyltransferase</keyword>
<feature type="modified residue" description="Cysteine sulfenic acid (-SOH)" evidence="11">
    <location>
        <position position="617"/>
    </location>
</feature>
<comment type="caution">
    <text evidence="11">Lacks conserved residue(s) required for the propagation of feature annotation.</text>
</comment>
<dbReference type="EMBL" id="JACHXI010000004">
    <property type="protein sequence ID" value="MBB3102728.1"/>
    <property type="molecule type" value="Genomic_DNA"/>
</dbReference>
<evidence type="ECO:0000256" key="7">
    <source>
        <dbReference type="ARBA" id="ARBA00022842"/>
    </source>
</evidence>
<keyword evidence="3 11" id="KW-0963">Cytoplasm</keyword>
<comment type="catalytic activity">
    <reaction evidence="9 11 14">
        <text>glyoxylate + acetyl-CoA + H2O = (S)-malate + CoA + H(+)</text>
        <dbReference type="Rhea" id="RHEA:18181"/>
        <dbReference type="ChEBI" id="CHEBI:15377"/>
        <dbReference type="ChEBI" id="CHEBI:15378"/>
        <dbReference type="ChEBI" id="CHEBI:15589"/>
        <dbReference type="ChEBI" id="CHEBI:36655"/>
        <dbReference type="ChEBI" id="CHEBI:57287"/>
        <dbReference type="ChEBI" id="CHEBI:57288"/>
        <dbReference type="EC" id="2.3.3.9"/>
    </reaction>
</comment>
<dbReference type="InterPro" id="IPR048356">
    <property type="entry name" value="MS_N"/>
</dbReference>
<evidence type="ECO:0000256" key="14">
    <source>
        <dbReference type="RuleBase" id="RU003572"/>
    </source>
</evidence>
<keyword evidence="2 11" id="KW-0329">Glyoxylate bypass</keyword>
<protein>
    <recommendedName>
        <fullName evidence="11 12">Malate synthase G</fullName>
        <ecNumber evidence="11 12">2.3.3.9</ecNumber>
    </recommendedName>
</protein>
<comment type="subunit">
    <text evidence="11">Monomer.</text>
</comment>
<evidence type="ECO:0000313" key="20">
    <source>
        <dbReference type="Proteomes" id="UP000549250"/>
    </source>
</evidence>
<dbReference type="UniPathway" id="UPA00703">
    <property type="reaction ID" value="UER00720"/>
</dbReference>
<dbReference type="InterPro" id="IPR011076">
    <property type="entry name" value="Malate_synth_sf"/>
</dbReference>
<dbReference type="InterPro" id="IPR006253">
    <property type="entry name" value="Malate_synthG"/>
</dbReference>
<feature type="binding site" evidence="11">
    <location>
        <position position="340"/>
    </location>
    <ligand>
        <name>glyoxylate</name>
        <dbReference type="ChEBI" id="CHEBI:36655"/>
    </ligand>
</feature>
<dbReference type="InterPro" id="IPR048355">
    <property type="entry name" value="MS_C"/>
</dbReference>
<dbReference type="NCBIfam" id="TIGR01345">
    <property type="entry name" value="malate_syn_G"/>
    <property type="match status" value="1"/>
</dbReference>
<dbReference type="GO" id="GO:0006097">
    <property type="term" value="P:glyoxylate cycle"/>
    <property type="evidence" value="ECO:0007669"/>
    <property type="project" value="UniProtKB-UniRule"/>
</dbReference>